<dbReference type="EMBL" id="CP003390">
    <property type="protein sequence ID" value="AFI84053.1"/>
    <property type="molecule type" value="Genomic_DNA"/>
</dbReference>
<dbReference type="PATRIC" id="fig|754476.3.peg.1199"/>
<evidence type="ECO:0000313" key="2">
    <source>
        <dbReference type="Proteomes" id="UP000009144"/>
    </source>
</evidence>
<proteinExistence type="predicted"/>
<dbReference type="RefSeq" id="WP_014706427.1">
    <property type="nucleotide sequence ID" value="NC_017857.3"/>
</dbReference>
<dbReference type="HOGENOM" id="CLU_3201922_0_0_6"/>
<name>I1XI34_METNJ</name>
<reference evidence="1 2" key="2">
    <citation type="journal article" date="2013" name="Int. J. Syst. Evol. Microbiol.">
        <title>Methylophaga nitratireducenticrescens sp. nov. and Methylophaga frappieri sp. nov., isolated from the biofilm of the methanol-fed denitrification system treating the seawater at the Montreal Biodome.</title>
        <authorList>
            <person name="Villeneuve C."/>
            <person name="Martineau C."/>
            <person name="Mauffrey F."/>
            <person name="Villemur R."/>
        </authorList>
    </citation>
    <scope>NUCLEOTIDE SEQUENCE [LARGE SCALE GENOMIC DNA]</scope>
    <source>
        <strain evidence="1 2">JAM1</strain>
    </source>
</reference>
<reference evidence="1 2" key="1">
    <citation type="journal article" date="2012" name="J. Bacteriol.">
        <title>Complete genome sequences of Methylophaga sp. strain JAM1 and Methylophaga sp. strain JAM7.</title>
        <authorList>
            <person name="Villeneuve C."/>
            <person name="Martineau C."/>
            <person name="Mauffrey F."/>
            <person name="Villemur R."/>
        </authorList>
    </citation>
    <scope>NUCLEOTIDE SEQUENCE [LARGE SCALE GENOMIC DNA]</scope>
    <source>
        <strain evidence="1 2">JAM1</strain>
    </source>
</reference>
<dbReference type="AlphaFoldDB" id="I1XI34"/>
<protein>
    <submittedName>
        <fullName evidence="1">Uncharacterized protein</fullName>
    </submittedName>
</protein>
<gene>
    <name evidence="1" type="ordered locus">Q7A_1215</name>
</gene>
<organism evidence="1 2">
    <name type="scientific">Methylophaga nitratireducenticrescens</name>
    <dbReference type="NCBI Taxonomy" id="754476"/>
    <lineage>
        <taxon>Bacteria</taxon>
        <taxon>Pseudomonadati</taxon>
        <taxon>Pseudomonadota</taxon>
        <taxon>Gammaproteobacteria</taxon>
        <taxon>Thiotrichales</taxon>
        <taxon>Piscirickettsiaceae</taxon>
        <taxon>Methylophaga</taxon>
    </lineage>
</organism>
<sequence>MSFSKTLFVSVFSASLLSGLMLLVPSQNSYADVSVNVQLGQNLHN</sequence>
<dbReference type="STRING" id="754476.Q7A_1215"/>
<evidence type="ECO:0000313" key="1">
    <source>
        <dbReference type="EMBL" id="AFI84053.1"/>
    </source>
</evidence>
<dbReference type="Proteomes" id="UP000009144">
    <property type="component" value="Chromosome"/>
</dbReference>
<keyword evidence="2" id="KW-1185">Reference proteome</keyword>
<accession>I1XI34</accession>